<dbReference type="GO" id="GO:0071933">
    <property type="term" value="F:Arp2/3 complex binding"/>
    <property type="evidence" value="ECO:0007669"/>
    <property type="project" value="TreeGrafter"/>
</dbReference>
<dbReference type="GO" id="GO:0000147">
    <property type="term" value="P:actin cortical patch assembly"/>
    <property type="evidence" value="ECO:0007669"/>
    <property type="project" value="TreeGrafter"/>
</dbReference>
<proteinExistence type="predicted"/>
<dbReference type="InterPro" id="IPR018556">
    <property type="entry name" value="SPIN90/Ldb17_LRD"/>
</dbReference>
<accession>A0A9P7S501</accession>
<organism evidence="3 4">
    <name type="scientific">Marasmius oreades</name>
    <name type="common">fairy-ring Marasmius</name>
    <dbReference type="NCBI Taxonomy" id="181124"/>
    <lineage>
        <taxon>Eukaryota</taxon>
        <taxon>Fungi</taxon>
        <taxon>Dikarya</taxon>
        <taxon>Basidiomycota</taxon>
        <taxon>Agaricomycotina</taxon>
        <taxon>Agaricomycetes</taxon>
        <taxon>Agaricomycetidae</taxon>
        <taxon>Agaricales</taxon>
        <taxon>Marasmiineae</taxon>
        <taxon>Marasmiaceae</taxon>
        <taxon>Marasmius</taxon>
    </lineage>
</organism>
<comment type="caution">
    <text evidence="3">The sequence shown here is derived from an EMBL/GenBank/DDBJ whole genome shotgun (WGS) entry which is preliminary data.</text>
</comment>
<feature type="region of interest" description="Disordered" evidence="1">
    <location>
        <begin position="429"/>
        <end position="535"/>
    </location>
</feature>
<dbReference type="OrthoDB" id="445362at2759"/>
<dbReference type="Proteomes" id="UP001049176">
    <property type="component" value="Chromosome 3"/>
</dbReference>
<dbReference type="EMBL" id="CM032183">
    <property type="protein sequence ID" value="KAG7095576.1"/>
    <property type="molecule type" value="Genomic_DNA"/>
</dbReference>
<keyword evidence="4" id="KW-1185">Reference proteome</keyword>
<feature type="region of interest" description="Disordered" evidence="1">
    <location>
        <begin position="565"/>
        <end position="644"/>
    </location>
</feature>
<dbReference type="GO" id="GO:0030479">
    <property type="term" value="C:actin cortical patch"/>
    <property type="evidence" value="ECO:0007669"/>
    <property type="project" value="TreeGrafter"/>
</dbReference>
<dbReference type="InterPro" id="IPR030125">
    <property type="entry name" value="SPIN90/Ldb17"/>
</dbReference>
<protein>
    <recommendedName>
        <fullName evidence="2">SPIN90/Ldb17 leucine-rich domain-containing protein</fullName>
    </recommendedName>
</protein>
<gene>
    <name evidence="3" type="ORF">E1B28_006308</name>
</gene>
<dbReference type="Pfam" id="PF09431">
    <property type="entry name" value="SPIN90_LRD"/>
    <property type="match status" value="1"/>
</dbReference>
<name>A0A9P7S501_9AGAR</name>
<reference evidence="3" key="1">
    <citation type="journal article" date="2021" name="Genome Biol. Evol.">
        <title>The assembled and annotated genome of the fairy-ring fungus Marasmius oreades.</title>
        <authorList>
            <person name="Hiltunen M."/>
            <person name="Ament-Velasquez S.L."/>
            <person name="Johannesson H."/>
        </authorList>
    </citation>
    <scope>NUCLEOTIDE SEQUENCE</scope>
    <source>
        <strain evidence="3">03SP1</strain>
    </source>
</reference>
<feature type="domain" description="SPIN90/Ldb17 leucine-rich" evidence="2">
    <location>
        <begin position="228"/>
        <end position="379"/>
    </location>
</feature>
<feature type="compositionally biased region" description="Polar residues" evidence="1">
    <location>
        <begin position="479"/>
        <end position="500"/>
    </location>
</feature>
<dbReference type="AlphaFoldDB" id="A0A9P7S501"/>
<evidence type="ECO:0000313" key="3">
    <source>
        <dbReference type="EMBL" id="KAG7095576.1"/>
    </source>
</evidence>
<sequence length="671" mass="75916">MHDRRESILINGVSIGDELGIVYVVENAQQFWSELEDMVNLPKENIPTLEQLDGTLKRYVGFCACYHEQYLQSPLQLEHACHFILNSELFSFHSERMCDILVKETQSNTNPHFQLITYNILLHFGRRRTDFFRSHKRWQPLLPLLMDHVMVEIDSDLEDAYLGITGSSNGGSTTVPVPIEAKLRNLGVRLLYEVCRVQKLSLQDLEVFDDSFIDYLFDLVEHTRHMQDDSFNYSVIKLLVALNEQFMMISVNNGTTNDSKPEPHAAASNRVLHILMRRLNCSNTFGENMIFMLNRAQRTPEDLCMQLLVLKLIYLLFTTKGTSEYFYTNDLCVLMDVILREIVDLDEDNESLRHTYLRVLHPLLTKTQLRDVPYKRPQILYALESIGGMQDAKFGYIGRREVNPTTKRLVERCLGGDWCVQLRKSTETADDYSDGSRSHLGLPSSAELGSPKGGKVKTLKTSKSMEFQKRKQPVLGSPTVMTSHPASNTSFVQQQQTSPLRSPYSPQPYSPLAPRSPVDRVASQRRPSDGSVYSTLSLPGVANAIIPSAEVEGIPSYPSVDSLNHTGYLAGGPKMRHTQRPRTGPPETHSRESQRYHHQGASSDPSLTVTVATEVEPRKQRRNAPLPPGPPKRRKPPAIPVRESNLGAMPNEHKSFGLVLDSRVNTMNTML</sequence>
<dbReference type="GeneID" id="66075384"/>
<feature type="compositionally biased region" description="Polar residues" evidence="1">
    <location>
        <begin position="600"/>
        <end position="611"/>
    </location>
</feature>
<dbReference type="GO" id="GO:0051666">
    <property type="term" value="P:actin cortical patch localization"/>
    <property type="evidence" value="ECO:0007669"/>
    <property type="project" value="TreeGrafter"/>
</dbReference>
<dbReference type="PANTHER" id="PTHR13357:SF1">
    <property type="entry name" value="NCK-INTERACTING PROTEIN WITH SH3 DOMAIN"/>
    <property type="match status" value="1"/>
</dbReference>
<evidence type="ECO:0000256" key="1">
    <source>
        <dbReference type="SAM" id="MobiDB-lite"/>
    </source>
</evidence>
<dbReference type="RefSeq" id="XP_043012046.1">
    <property type="nucleotide sequence ID" value="XM_043150955.1"/>
</dbReference>
<evidence type="ECO:0000259" key="2">
    <source>
        <dbReference type="Pfam" id="PF09431"/>
    </source>
</evidence>
<evidence type="ECO:0000313" key="4">
    <source>
        <dbReference type="Proteomes" id="UP001049176"/>
    </source>
</evidence>
<dbReference type="GO" id="GO:0006897">
    <property type="term" value="P:endocytosis"/>
    <property type="evidence" value="ECO:0007669"/>
    <property type="project" value="TreeGrafter"/>
</dbReference>
<dbReference type="PANTHER" id="PTHR13357">
    <property type="entry name" value="SH3 ADAPTER PROTEIN SPIN90 NCK INTERACTING PROTEIN WITH SH3 DOMAIN"/>
    <property type="match status" value="1"/>
</dbReference>